<sequence length="251" mass="27528">MTAIAELDSLIAILEAAIPANPNSLKNRKLRKRLESELRRYFKSLEDAFPYSKLSGIYNKYIKESLGSDEATIIDPILKTLNRKIAADIAGHLVTIYTSASAEMISWGKTKAGVPITFEGPPISEAISWAEKHSATLVKGMDEETKRRLAHTISQGIEHKRGIPQLARDIRGDFADMTKYRSELIARTETANALSEASLDRMEEMGIDGKEWVTAGDANVSEECEGNEAEGVIPVGQEFSGGVMAPPQHPD</sequence>
<gene>
    <name evidence="2" type="ORF">S03H2_49538</name>
</gene>
<feature type="domain" description="Phage head morphogenesis" evidence="1">
    <location>
        <begin position="151"/>
        <end position="250"/>
    </location>
</feature>
<organism evidence="2">
    <name type="scientific">marine sediment metagenome</name>
    <dbReference type="NCBI Taxonomy" id="412755"/>
    <lineage>
        <taxon>unclassified sequences</taxon>
        <taxon>metagenomes</taxon>
        <taxon>ecological metagenomes</taxon>
    </lineage>
</organism>
<dbReference type="EMBL" id="BARU01031305">
    <property type="protein sequence ID" value="GAH73206.1"/>
    <property type="molecule type" value="Genomic_DNA"/>
</dbReference>
<dbReference type="InterPro" id="IPR006528">
    <property type="entry name" value="Phage_head_morphogenesis_dom"/>
</dbReference>
<accession>X1HSR3</accession>
<proteinExistence type="predicted"/>
<name>X1HSR3_9ZZZZ</name>
<dbReference type="Pfam" id="PF04233">
    <property type="entry name" value="Phage_Mu_F"/>
    <property type="match status" value="1"/>
</dbReference>
<protein>
    <recommendedName>
        <fullName evidence="1">Phage head morphogenesis domain-containing protein</fullName>
    </recommendedName>
</protein>
<dbReference type="AlphaFoldDB" id="X1HSR3"/>
<comment type="caution">
    <text evidence="2">The sequence shown here is derived from an EMBL/GenBank/DDBJ whole genome shotgun (WGS) entry which is preliminary data.</text>
</comment>
<evidence type="ECO:0000313" key="2">
    <source>
        <dbReference type="EMBL" id="GAH73206.1"/>
    </source>
</evidence>
<evidence type="ECO:0000259" key="1">
    <source>
        <dbReference type="Pfam" id="PF04233"/>
    </source>
</evidence>
<reference evidence="2" key="1">
    <citation type="journal article" date="2014" name="Front. Microbiol.">
        <title>High frequency of phylogenetically diverse reductive dehalogenase-homologous genes in deep subseafloor sedimentary metagenomes.</title>
        <authorList>
            <person name="Kawai M."/>
            <person name="Futagami T."/>
            <person name="Toyoda A."/>
            <person name="Takaki Y."/>
            <person name="Nishi S."/>
            <person name="Hori S."/>
            <person name="Arai W."/>
            <person name="Tsubouchi T."/>
            <person name="Morono Y."/>
            <person name="Uchiyama I."/>
            <person name="Ito T."/>
            <person name="Fujiyama A."/>
            <person name="Inagaki F."/>
            <person name="Takami H."/>
        </authorList>
    </citation>
    <scope>NUCLEOTIDE SEQUENCE</scope>
    <source>
        <strain evidence="2">Expedition CK06-06</strain>
    </source>
</reference>